<reference evidence="1" key="1">
    <citation type="journal article" date="2020" name="mSystems">
        <title>Genome- and Community-Level Interaction Insights into Carbon Utilization and Element Cycling Functions of Hydrothermarchaeota in Hydrothermal Sediment.</title>
        <authorList>
            <person name="Zhou Z."/>
            <person name="Liu Y."/>
            <person name="Xu W."/>
            <person name="Pan J."/>
            <person name="Luo Z.H."/>
            <person name="Li M."/>
        </authorList>
    </citation>
    <scope>NUCLEOTIDE SEQUENCE [LARGE SCALE GENOMIC DNA]</scope>
    <source>
        <strain evidence="1">SpSt-1217</strain>
    </source>
</reference>
<gene>
    <name evidence="1" type="ORF">ENN90_06555</name>
</gene>
<sequence length="272" mass="32060">MAKTKIPFNPKNEFLKHLATDTLIPATKKSIKRMLGFVEERKILLIGFIEWRGEWWFSGIFSDVGYSEKLIQKEKESTESKLIFPEKTAVKQKELLDKQEMAFLEMNKKHIPFLSSRDNLQEFFQIFNDYYIRVLKRNMPAEKVELFEKEATKKPTLSIERLKEDNQDNPVTVFFNPKAGVELYFGFTRSIPDEDNPFYQGENQTDELLLLIHSQQVSPAFANYVFTNYGLEKTGMNGENNVFFMENLDFLMRFHKRDRYFTNPAVTVLNDQ</sequence>
<name>A0A831LGX9_9BACT</name>
<comment type="caution">
    <text evidence="1">The sequence shown here is derived from an EMBL/GenBank/DDBJ whole genome shotgun (WGS) entry which is preliminary data.</text>
</comment>
<dbReference type="EMBL" id="DSDK01000358">
    <property type="protein sequence ID" value="HDR51267.1"/>
    <property type="molecule type" value="Genomic_DNA"/>
</dbReference>
<proteinExistence type="predicted"/>
<evidence type="ECO:0000313" key="1">
    <source>
        <dbReference type="EMBL" id="HDR51267.1"/>
    </source>
</evidence>
<dbReference type="AlphaFoldDB" id="A0A831LGX9"/>
<dbReference type="Proteomes" id="UP000886047">
    <property type="component" value="Unassembled WGS sequence"/>
</dbReference>
<accession>A0A831LGX9</accession>
<protein>
    <submittedName>
        <fullName evidence="1">DUF3843 family protein</fullName>
    </submittedName>
</protein>
<organism evidence="1">
    <name type="scientific">Mariniphaga anaerophila</name>
    <dbReference type="NCBI Taxonomy" id="1484053"/>
    <lineage>
        <taxon>Bacteria</taxon>
        <taxon>Pseudomonadati</taxon>
        <taxon>Bacteroidota</taxon>
        <taxon>Bacteroidia</taxon>
        <taxon>Marinilabiliales</taxon>
        <taxon>Prolixibacteraceae</taxon>
        <taxon>Mariniphaga</taxon>
    </lineage>
</organism>